<protein>
    <submittedName>
        <fullName evidence="7">Peptidase S41</fullName>
    </submittedName>
</protein>
<dbReference type="GO" id="GO:0007165">
    <property type="term" value="P:signal transduction"/>
    <property type="evidence" value="ECO:0007669"/>
    <property type="project" value="TreeGrafter"/>
</dbReference>
<dbReference type="GO" id="GO:0004175">
    <property type="term" value="F:endopeptidase activity"/>
    <property type="evidence" value="ECO:0007669"/>
    <property type="project" value="TreeGrafter"/>
</dbReference>
<keyword evidence="5" id="KW-0732">Signal</keyword>
<dbReference type="Proteomes" id="UP000253951">
    <property type="component" value="Chromosome"/>
</dbReference>
<feature type="chain" id="PRO_5016980651" evidence="5">
    <location>
        <begin position="20"/>
        <end position="684"/>
    </location>
</feature>
<dbReference type="AlphaFoldDB" id="A0A345HE14"/>
<dbReference type="SUPFAM" id="SSF52096">
    <property type="entry name" value="ClpP/crotonase"/>
    <property type="match status" value="1"/>
</dbReference>
<evidence type="ECO:0000256" key="2">
    <source>
        <dbReference type="ARBA" id="ARBA00022670"/>
    </source>
</evidence>
<gene>
    <name evidence="7" type="ORF">DVK85_11515</name>
</gene>
<dbReference type="InterPro" id="IPR029045">
    <property type="entry name" value="ClpP/crotonase-like_dom_sf"/>
</dbReference>
<keyword evidence="2" id="KW-0645">Protease</keyword>
<keyword evidence="8" id="KW-1185">Reference proteome</keyword>
<reference evidence="7 8" key="1">
    <citation type="submission" date="2018-07" db="EMBL/GenBank/DDBJ databases">
        <title>Complete genome sequence of Flavobacterium arcticum type strain SM1502T.</title>
        <authorList>
            <person name="Li Y."/>
            <person name="Li D.-D."/>
        </authorList>
    </citation>
    <scope>NUCLEOTIDE SEQUENCE [LARGE SCALE GENOMIC DNA]</scope>
    <source>
        <strain evidence="7 8">SM1502</strain>
    </source>
</reference>
<comment type="similarity">
    <text evidence="1">Belongs to the peptidase S41A family.</text>
</comment>
<dbReference type="GO" id="GO:0008236">
    <property type="term" value="F:serine-type peptidase activity"/>
    <property type="evidence" value="ECO:0007669"/>
    <property type="project" value="UniProtKB-KW"/>
</dbReference>
<sequence length="684" mass="78084">MPMKKFIALALLFSLNTKAQNYEKACDVFSKVNNVLQSRHFDPKPIDDSLSVYVFNTVMEQLDDNHTLFLQEDYDKLALHKYKLDDHLKNKDCSFFDDFITTYKKALNRNKKMIEELTASNLPYSTTDTIFYSKKAYPYNTEAGKIKKYLRKKMIFDVLEDVAKLGKNKDSLKTLLPELGKQSKDKITESYLCKINALLEPTEGFDDSMYNRFFSVFCNYFDPHSTYFNYSEKSSFISGVSSEKYSLGLYVSRNEKEEIIIEEVVPGGPAYKTYKIDKGDQILELTANDKAYSVSCAVMEAINDIVFSDNYKNVKITLRKKDGTIYSVELEKQIMKSEDHSVYSYILGDTNPIGYIKIPSFYSAFDNTNLKGCAEDVAKEVLKLKEQNIQGLIIDLQYNGGGSIDEVINMAGMFINFGPLSIMSNKNGYNNIIKDYNRGMLYHGPMVVVVNNFSASASEFFAGVMQDYKRAVIVGNTTMGKASMQTILPLNAKSNNQDFVKVTIDKFYRITGKSSQYNGIVPDVPLPDFFEKFLPRESTYPTAIKNDTLNVKLKFRQMPDMALNKVIAMSKERLATDTSFIAIKAINKRINTLYDDVKAPLPITFDAIFDDVHAMDELWSEINLLTTKENDFNINAISNSSKEIIATDDFHKSINEYKEKSLKTDRYVYEGLNIVNDLINMKKH</sequence>
<dbReference type="SMART" id="SM00245">
    <property type="entry name" value="TSPc"/>
    <property type="match status" value="1"/>
</dbReference>
<evidence type="ECO:0000256" key="1">
    <source>
        <dbReference type="ARBA" id="ARBA00009179"/>
    </source>
</evidence>
<dbReference type="Gene3D" id="2.30.42.10">
    <property type="match status" value="1"/>
</dbReference>
<dbReference type="InterPro" id="IPR040573">
    <property type="entry name" value="TSP_N"/>
</dbReference>
<feature type="signal peptide" evidence="5">
    <location>
        <begin position="1"/>
        <end position="19"/>
    </location>
</feature>
<keyword evidence="3" id="KW-0378">Hydrolase</keyword>
<evidence type="ECO:0000259" key="6">
    <source>
        <dbReference type="PROSITE" id="PS50106"/>
    </source>
</evidence>
<dbReference type="Pfam" id="PF17804">
    <property type="entry name" value="TSP_NTD"/>
    <property type="match status" value="1"/>
</dbReference>
<dbReference type="GO" id="GO:0030288">
    <property type="term" value="C:outer membrane-bounded periplasmic space"/>
    <property type="evidence" value="ECO:0007669"/>
    <property type="project" value="TreeGrafter"/>
</dbReference>
<evidence type="ECO:0000256" key="5">
    <source>
        <dbReference type="SAM" id="SignalP"/>
    </source>
</evidence>
<organism evidence="7 8">
    <name type="scientific">Flavobacterium arcticum</name>
    <dbReference type="NCBI Taxonomy" id="1784713"/>
    <lineage>
        <taxon>Bacteria</taxon>
        <taxon>Pseudomonadati</taxon>
        <taxon>Bacteroidota</taxon>
        <taxon>Flavobacteriia</taxon>
        <taxon>Flavobacteriales</taxon>
        <taxon>Flavobacteriaceae</taxon>
        <taxon>Flavobacterium</taxon>
    </lineage>
</organism>
<dbReference type="PANTHER" id="PTHR32060">
    <property type="entry name" value="TAIL-SPECIFIC PROTEASE"/>
    <property type="match status" value="1"/>
</dbReference>
<dbReference type="Pfam" id="PF00595">
    <property type="entry name" value="PDZ"/>
    <property type="match status" value="1"/>
</dbReference>
<name>A0A345HE14_9FLAO</name>
<dbReference type="Pfam" id="PF03572">
    <property type="entry name" value="Peptidase_S41"/>
    <property type="match status" value="1"/>
</dbReference>
<dbReference type="PANTHER" id="PTHR32060:SF22">
    <property type="entry name" value="CARBOXYL-TERMINAL-PROCESSING PEPTIDASE 3, CHLOROPLASTIC"/>
    <property type="match status" value="1"/>
</dbReference>
<dbReference type="GO" id="GO:0006508">
    <property type="term" value="P:proteolysis"/>
    <property type="evidence" value="ECO:0007669"/>
    <property type="project" value="UniProtKB-KW"/>
</dbReference>
<dbReference type="EMBL" id="CP031188">
    <property type="protein sequence ID" value="AXG74824.1"/>
    <property type="molecule type" value="Genomic_DNA"/>
</dbReference>
<dbReference type="InterPro" id="IPR005151">
    <property type="entry name" value="Tail-specific_protease"/>
</dbReference>
<dbReference type="InterPro" id="IPR004447">
    <property type="entry name" value="Peptidase_S41A"/>
</dbReference>
<accession>A0A345HE14</accession>
<dbReference type="Gene3D" id="3.90.226.10">
    <property type="entry name" value="2-enoyl-CoA Hydratase, Chain A, domain 1"/>
    <property type="match status" value="1"/>
</dbReference>
<dbReference type="OrthoDB" id="9812068at2"/>
<dbReference type="PROSITE" id="PS50106">
    <property type="entry name" value="PDZ"/>
    <property type="match status" value="1"/>
</dbReference>
<dbReference type="InterPro" id="IPR001478">
    <property type="entry name" value="PDZ"/>
</dbReference>
<proteinExistence type="inferred from homology"/>
<keyword evidence="4" id="KW-0720">Serine protease</keyword>
<dbReference type="KEGG" id="fat:DVK85_11515"/>
<dbReference type="CDD" id="cd07560">
    <property type="entry name" value="Peptidase_S41_CPP"/>
    <property type="match status" value="1"/>
</dbReference>
<dbReference type="InterPro" id="IPR036034">
    <property type="entry name" value="PDZ_sf"/>
</dbReference>
<evidence type="ECO:0000256" key="4">
    <source>
        <dbReference type="ARBA" id="ARBA00022825"/>
    </source>
</evidence>
<evidence type="ECO:0000256" key="3">
    <source>
        <dbReference type="ARBA" id="ARBA00022801"/>
    </source>
</evidence>
<evidence type="ECO:0000313" key="7">
    <source>
        <dbReference type="EMBL" id="AXG74824.1"/>
    </source>
</evidence>
<feature type="domain" description="PDZ" evidence="6">
    <location>
        <begin position="236"/>
        <end position="285"/>
    </location>
</feature>
<evidence type="ECO:0000313" key="8">
    <source>
        <dbReference type="Proteomes" id="UP000253951"/>
    </source>
</evidence>